<organism evidence="2">
    <name type="scientific">Dulem virus 157</name>
    <dbReference type="NCBI Taxonomy" id="3145634"/>
    <lineage>
        <taxon>Viruses</taxon>
        <taxon>Monodnaviria</taxon>
        <taxon>Sangervirae</taxon>
        <taxon>Phixviricota</taxon>
        <taxon>Malgrandaviricetes</taxon>
        <taxon>Petitvirales</taxon>
        <taxon>Microviridae</taxon>
        <taxon>Microvirus</taxon>
    </lineage>
</organism>
<evidence type="ECO:0000313" key="2">
    <source>
        <dbReference type="EMBL" id="XCD07016.1"/>
    </source>
</evidence>
<reference evidence="2" key="1">
    <citation type="submission" date="2024-03" db="EMBL/GenBank/DDBJ databases">
        <title>Diverse circular DNA viruses in blood, oral, and fecal samples of captive lemurs.</title>
        <authorList>
            <person name="Paietta E.N."/>
            <person name="Kraberger S."/>
            <person name="Lund M.C."/>
            <person name="Custer J.M."/>
            <person name="Vargas K.M."/>
            <person name="Ehmke E.E."/>
            <person name="Yoder A.D."/>
            <person name="Varsani A."/>
        </authorList>
    </citation>
    <scope>NUCLEOTIDE SEQUENCE</scope>
    <source>
        <strain evidence="1">Duke_24FS_86</strain>
        <strain evidence="2">Duke_26_69</strain>
    </source>
</reference>
<dbReference type="EMBL" id="PP511740">
    <property type="protein sequence ID" value="XCD07016.1"/>
    <property type="molecule type" value="Genomic_DNA"/>
</dbReference>
<dbReference type="EMBL" id="PP511559">
    <property type="protein sequence ID" value="XCD05433.1"/>
    <property type="molecule type" value="Genomic_DNA"/>
</dbReference>
<name>A0AAU8B7W3_9VIRU</name>
<proteinExistence type="predicted"/>
<protein>
    <submittedName>
        <fullName evidence="2">DNA pilot protein</fullName>
    </submittedName>
</protein>
<sequence length="276" mass="28837">MATTGYDVSKFQTPSIDSVAGQASSVMNGLVNQANQNSAWSANQAAENRNWQAQANQLAMEFNAREAAKNRSWQEYMSNTAHQREVKDLQAAGLNPVLSAMGGNGAAVTSGATASGVTSSGDKGQADTSANSAIVTLLASMLNAQNQLEISRNNAQSNLAVADKYNAMSELVANISAGATLGAAGIHAGATRDAAAMSSAATRYASDNARAASQYSSDTQKYLTEKYPSSKYQFGSKVLNDILGENALSDIGQSAKSLWNRITGNTRMDTSSAGRR</sequence>
<evidence type="ECO:0000313" key="1">
    <source>
        <dbReference type="EMBL" id="XCD05433.1"/>
    </source>
</evidence>
<accession>A0AAU8B7W3</accession>